<name>A0A0R3W2D5_TAEAS</name>
<evidence type="ECO:0000259" key="1">
    <source>
        <dbReference type="PROSITE" id="PS50280"/>
    </source>
</evidence>
<organism evidence="2">
    <name type="scientific">Taenia asiatica</name>
    <name type="common">Asian tapeworm</name>
    <dbReference type="NCBI Taxonomy" id="60517"/>
    <lineage>
        <taxon>Eukaryota</taxon>
        <taxon>Metazoa</taxon>
        <taxon>Spiralia</taxon>
        <taxon>Lophotrochozoa</taxon>
        <taxon>Platyhelminthes</taxon>
        <taxon>Cestoda</taxon>
        <taxon>Eucestoda</taxon>
        <taxon>Cyclophyllidea</taxon>
        <taxon>Taeniidae</taxon>
        <taxon>Taenia</taxon>
    </lineage>
</organism>
<dbReference type="GO" id="GO:0016279">
    <property type="term" value="F:protein-lysine N-methyltransferase activity"/>
    <property type="evidence" value="ECO:0007669"/>
    <property type="project" value="TreeGrafter"/>
</dbReference>
<dbReference type="PROSITE" id="PS50280">
    <property type="entry name" value="SET"/>
    <property type="match status" value="1"/>
</dbReference>
<dbReference type="AlphaFoldDB" id="A0A0R3W2D5"/>
<protein>
    <submittedName>
        <fullName evidence="2">SET domain-containing protein</fullName>
    </submittedName>
</protein>
<dbReference type="PANTHER" id="PTHR13271:SF151">
    <property type="entry name" value="SET DOMAIN-CONTAINING PROTEIN 4"/>
    <property type="match status" value="1"/>
</dbReference>
<evidence type="ECO:0000313" key="2">
    <source>
        <dbReference type="WBParaSite" id="TASK_0000396801-mRNA-1"/>
    </source>
</evidence>
<dbReference type="InterPro" id="IPR001214">
    <property type="entry name" value="SET_dom"/>
</dbReference>
<feature type="domain" description="SET" evidence="1">
    <location>
        <begin position="88"/>
        <end position="189"/>
    </location>
</feature>
<sequence length="336" mass="38187">LVARKPLPSSNGYLLSIKVDDPRLVLTPSRSHYLLNQCPCGFNEYWKPTINKRAQDPQDVLVLFFFHLKFNPRMISTLQPLLPMPLAFAVKSRTERMHRAYRRLFANPESFDPPLDFAWAWSVVNSRCVYVNLRLWGGNNNENIAIIPFFDFFNHSPDVSVGIEVTDGVLKVKTDSSYQIGEQVFINYGKHDNLFLLCEYGFCIPGGKNPCDVIYPTFGNLLSISGSTQKLNLVLSALQLPSIYLTMEGPSYYLILILFTLFTSDETIPPLGVLYSLDEDDRSPSVQHGLRLLLNHLLEETEKALESVTALDYYHAFIGLLSILFLSRRVLLKSTI</sequence>
<dbReference type="PANTHER" id="PTHR13271">
    <property type="entry name" value="UNCHARACTERIZED PUTATIVE METHYLTRANSFERASE"/>
    <property type="match status" value="1"/>
</dbReference>
<reference evidence="2" key="1">
    <citation type="submission" date="2017-02" db="UniProtKB">
        <authorList>
            <consortium name="WormBaseParasite"/>
        </authorList>
    </citation>
    <scope>IDENTIFICATION</scope>
</reference>
<dbReference type="STRING" id="60517.A0A0R3W2D5"/>
<proteinExistence type="predicted"/>
<dbReference type="WBParaSite" id="TASK_0000396801-mRNA-1">
    <property type="protein sequence ID" value="TASK_0000396801-mRNA-1"/>
    <property type="gene ID" value="TASK_0000396801"/>
</dbReference>
<accession>A0A0R3W2D5</accession>
<dbReference type="InterPro" id="IPR046341">
    <property type="entry name" value="SET_dom_sf"/>
</dbReference>
<dbReference type="Gene3D" id="3.90.1410.10">
    <property type="entry name" value="set domain protein methyltransferase, domain 1"/>
    <property type="match status" value="1"/>
</dbReference>
<dbReference type="SUPFAM" id="SSF82199">
    <property type="entry name" value="SET domain"/>
    <property type="match status" value="1"/>
</dbReference>
<dbReference type="InterPro" id="IPR050600">
    <property type="entry name" value="SETD3_SETD6_MTase"/>
</dbReference>